<protein>
    <recommendedName>
        <fullName evidence="3">2'-5' RNA ligase</fullName>
    </recommendedName>
</protein>
<accession>A0A6N4VB74</accession>
<organism evidence="1 2">
    <name type="scientific">Mycolicibacterium poriferae</name>
    <dbReference type="NCBI Taxonomy" id="39694"/>
    <lineage>
        <taxon>Bacteria</taxon>
        <taxon>Bacillati</taxon>
        <taxon>Actinomycetota</taxon>
        <taxon>Actinomycetes</taxon>
        <taxon>Mycobacteriales</taxon>
        <taxon>Mycobacteriaceae</taxon>
        <taxon>Mycolicibacterium</taxon>
    </lineage>
</organism>
<dbReference type="Pfam" id="PF13563">
    <property type="entry name" value="2_5_RNA_ligase2"/>
    <property type="match status" value="1"/>
</dbReference>
<reference evidence="1 2" key="1">
    <citation type="journal article" date="2019" name="Emerg. Microbes Infect.">
        <title>Comprehensive subspecies identification of 175 nontuberculous mycobacteria species based on 7547 genomic profiles.</title>
        <authorList>
            <person name="Matsumoto Y."/>
            <person name="Kinjo T."/>
            <person name="Motooka D."/>
            <person name="Nabeya D."/>
            <person name="Jung N."/>
            <person name="Uechi K."/>
            <person name="Horii T."/>
            <person name="Iida T."/>
            <person name="Fujita J."/>
            <person name="Nakamura S."/>
        </authorList>
    </citation>
    <scope>NUCLEOTIDE SEQUENCE [LARGE SCALE GENOMIC DNA]</scope>
    <source>
        <strain evidence="1 2">JCM 12603</strain>
    </source>
</reference>
<dbReference type="SUPFAM" id="SSF55144">
    <property type="entry name" value="LigT-like"/>
    <property type="match status" value="1"/>
</dbReference>
<gene>
    <name evidence="1" type="ORF">MPOR_31010</name>
</gene>
<sequence>MVHSVELLFDHGTETAVGRMWDDLLAAGVRSLATHRSPSNRPHVTLSVAESMDDSVDDALCALLDRLPMPCVLGAPTLFGGGRTVTLVRMLVPSQNLLGLHADVHRVCLPHMSGGPLPHTEPGQWTPHVTLARRVPPDQLANAVMQPGMFGDINATAVALRHWDGNNRVVHPIG</sequence>
<dbReference type="EMBL" id="AP022570">
    <property type="protein sequence ID" value="BBX52075.1"/>
    <property type="molecule type" value="Genomic_DNA"/>
</dbReference>
<dbReference type="InterPro" id="IPR009097">
    <property type="entry name" value="Cyclic_Pdiesterase"/>
</dbReference>
<evidence type="ECO:0008006" key="3">
    <source>
        <dbReference type="Google" id="ProtNLM"/>
    </source>
</evidence>
<dbReference type="Gene3D" id="3.90.1140.10">
    <property type="entry name" value="Cyclic phosphodiesterase"/>
    <property type="match status" value="1"/>
</dbReference>
<keyword evidence="2" id="KW-1185">Reference proteome</keyword>
<proteinExistence type="predicted"/>
<dbReference type="AlphaFoldDB" id="A0A6N4VB74"/>
<evidence type="ECO:0000313" key="2">
    <source>
        <dbReference type="Proteomes" id="UP000466785"/>
    </source>
</evidence>
<dbReference type="Proteomes" id="UP000466785">
    <property type="component" value="Chromosome"/>
</dbReference>
<dbReference type="KEGG" id="mpof:MPOR_31010"/>
<name>A0A6N4VB74_9MYCO</name>
<dbReference type="RefSeq" id="WP_163675174.1">
    <property type="nucleotide sequence ID" value="NZ_AP022570.1"/>
</dbReference>
<evidence type="ECO:0000313" key="1">
    <source>
        <dbReference type="EMBL" id="BBX52075.1"/>
    </source>
</evidence>